<protein>
    <submittedName>
        <fullName evidence="2">AAA family ATPase</fullName>
    </submittedName>
</protein>
<dbReference type="RefSeq" id="WP_346583644.1">
    <property type="nucleotide sequence ID" value="NZ_JBDJNQ010000024.1"/>
</dbReference>
<dbReference type="InterPro" id="IPR025669">
    <property type="entry name" value="AAA_dom"/>
</dbReference>
<dbReference type="PANTHER" id="PTHR13696">
    <property type="entry name" value="P-LOOP CONTAINING NUCLEOSIDE TRIPHOSPHATE HYDROLASE"/>
    <property type="match status" value="1"/>
</dbReference>
<dbReference type="Gene3D" id="3.40.50.300">
    <property type="entry name" value="P-loop containing nucleotide triphosphate hydrolases"/>
    <property type="match status" value="1"/>
</dbReference>
<dbReference type="Proteomes" id="UP001409291">
    <property type="component" value="Unassembled WGS sequence"/>
</dbReference>
<dbReference type="Pfam" id="PF13614">
    <property type="entry name" value="AAA_31"/>
    <property type="match status" value="1"/>
</dbReference>
<reference evidence="2 3" key="1">
    <citation type="submission" date="2024-04" db="EMBL/GenBank/DDBJ databases">
        <title>WGS of bacteria from Torrens River.</title>
        <authorList>
            <person name="Wyrsch E.R."/>
            <person name="Drigo B."/>
        </authorList>
    </citation>
    <scope>NUCLEOTIDE SEQUENCE [LARGE SCALE GENOMIC DNA]</scope>
    <source>
        <strain evidence="2 3">TWI391</strain>
    </source>
</reference>
<dbReference type="SUPFAM" id="SSF52540">
    <property type="entry name" value="P-loop containing nucleoside triphosphate hydrolases"/>
    <property type="match status" value="1"/>
</dbReference>
<dbReference type="PANTHER" id="PTHR13696:SF99">
    <property type="entry name" value="COBYRINIC ACID AC-DIAMIDE SYNTHASE"/>
    <property type="match status" value="1"/>
</dbReference>
<evidence type="ECO:0000313" key="3">
    <source>
        <dbReference type="Proteomes" id="UP001409291"/>
    </source>
</evidence>
<dbReference type="CDD" id="cd02042">
    <property type="entry name" value="ParAB_family"/>
    <property type="match status" value="1"/>
</dbReference>
<comment type="caution">
    <text evidence="2">The sequence shown here is derived from an EMBL/GenBank/DDBJ whole genome shotgun (WGS) entry which is preliminary data.</text>
</comment>
<dbReference type="EMBL" id="JBDJNQ010000024">
    <property type="protein sequence ID" value="MEN5380711.1"/>
    <property type="molecule type" value="Genomic_DNA"/>
</dbReference>
<name>A0ABV0C1D5_9SPHI</name>
<evidence type="ECO:0000313" key="2">
    <source>
        <dbReference type="EMBL" id="MEN5380711.1"/>
    </source>
</evidence>
<dbReference type="InterPro" id="IPR050678">
    <property type="entry name" value="DNA_Partitioning_ATPase"/>
</dbReference>
<dbReference type="InterPro" id="IPR027417">
    <property type="entry name" value="P-loop_NTPase"/>
</dbReference>
<organism evidence="2 3">
    <name type="scientific">Sphingobacterium kitahiroshimense</name>
    <dbReference type="NCBI Taxonomy" id="470446"/>
    <lineage>
        <taxon>Bacteria</taxon>
        <taxon>Pseudomonadati</taxon>
        <taxon>Bacteroidota</taxon>
        <taxon>Sphingobacteriia</taxon>
        <taxon>Sphingobacteriales</taxon>
        <taxon>Sphingobacteriaceae</taxon>
        <taxon>Sphingobacterium</taxon>
    </lineage>
</organism>
<feature type="domain" description="AAA" evidence="1">
    <location>
        <begin position="1"/>
        <end position="198"/>
    </location>
</feature>
<gene>
    <name evidence="2" type="ORF">ABE541_25845</name>
</gene>
<sequence length="278" mass="31924">MKVICLINMKGGVGKTTLSVNLCDCLARRNKAKVLLIDIDPQFNSTQCLMSTDEYINHLKNKRDTIINVYDRNVRPIISTVDGINDTEPKKIDEIEPILIKENFYLLPGNLELYRIEMSPGEGRENKLNKYIKSINEKYDFDYVIIDTPPTPSIWMTSALLASDYYLIPVKPDPISFTGLDLLQSIINERKENLDLKIECCGVVLTIVEPNTLVYSEAVNFLEGGRWKKYKFAKELHKRTKIARTQMSKTFILDLDDPQSKLNLVGIMNEMLKRINNE</sequence>
<proteinExistence type="predicted"/>
<accession>A0ABV0C1D5</accession>
<evidence type="ECO:0000259" key="1">
    <source>
        <dbReference type="Pfam" id="PF13614"/>
    </source>
</evidence>
<keyword evidence="3" id="KW-1185">Reference proteome</keyword>